<evidence type="ECO:0000256" key="4">
    <source>
        <dbReference type="SAM" id="MobiDB-lite"/>
    </source>
</evidence>
<feature type="region of interest" description="Disordered" evidence="4">
    <location>
        <begin position="137"/>
        <end position="164"/>
    </location>
</feature>
<dbReference type="SUPFAM" id="SSF54277">
    <property type="entry name" value="CAD &amp; PB1 domains"/>
    <property type="match status" value="1"/>
</dbReference>
<feature type="compositionally biased region" description="Low complexity" evidence="4">
    <location>
        <begin position="333"/>
        <end position="342"/>
    </location>
</feature>
<dbReference type="AlphaFoldDB" id="A0A3R6ZZT8"/>
<evidence type="ECO:0000256" key="3">
    <source>
        <dbReference type="PROSITE-ProRule" id="PRU00810"/>
    </source>
</evidence>
<feature type="region of interest" description="Disordered" evidence="4">
    <location>
        <begin position="520"/>
        <end position="550"/>
    </location>
</feature>
<dbReference type="VEuPathDB" id="FungiDB:H257_12249"/>
<dbReference type="SUPFAM" id="SSF47762">
    <property type="entry name" value="PAH2 domain"/>
    <property type="match status" value="1"/>
</dbReference>
<evidence type="ECO:0000256" key="1">
    <source>
        <dbReference type="ARBA" id="ARBA00004123"/>
    </source>
</evidence>
<comment type="caution">
    <text evidence="7">The sequence shown here is derived from an EMBL/GenBank/DDBJ whole genome shotgun (WGS) entry which is preliminary data.</text>
</comment>
<dbReference type="EMBL" id="QUTG01003442">
    <property type="protein sequence ID" value="RHY91586.1"/>
    <property type="molecule type" value="Genomic_DNA"/>
</dbReference>
<evidence type="ECO:0000259" key="5">
    <source>
        <dbReference type="SMART" id="SM00666"/>
    </source>
</evidence>
<dbReference type="InterPro" id="IPR003822">
    <property type="entry name" value="PAH"/>
</dbReference>
<dbReference type="InterPro" id="IPR036600">
    <property type="entry name" value="PAH_sf"/>
</dbReference>
<evidence type="ECO:0000256" key="2">
    <source>
        <dbReference type="ARBA" id="ARBA00023242"/>
    </source>
</evidence>
<name>A0A3R6ZZT8_APHAT</name>
<dbReference type="Pfam" id="PF00564">
    <property type="entry name" value="PB1"/>
    <property type="match status" value="1"/>
</dbReference>
<dbReference type="EMBL" id="QUTH01006708">
    <property type="protein sequence ID" value="RHZ06412.1"/>
    <property type="molecule type" value="Genomic_DNA"/>
</dbReference>
<dbReference type="InterPro" id="IPR000270">
    <property type="entry name" value="PB1_dom"/>
</dbReference>
<dbReference type="Proteomes" id="UP000285712">
    <property type="component" value="Unassembled WGS sequence"/>
</dbReference>
<evidence type="ECO:0000313" key="9">
    <source>
        <dbReference type="Proteomes" id="UP000285712"/>
    </source>
</evidence>
<feature type="compositionally biased region" description="Acidic residues" evidence="4">
    <location>
        <begin position="664"/>
        <end position="676"/>
    </location>
</feature>
<organism evidence="7 8">
    <name type="scientific">Aphanomyces astaci</name>
    <name type="common">Crayfish plague agent</name>
    <dbReference type="NCBI Taxonomy" id="112090"/>
    <lineage>
        <taxon>Eukaryota</taxon>
        <taxon>Sar</taxon>
        <taxon>Stramenopiles</taxon>
        <taxon>Oomycota</taxon>
        <taxon>Saprolegniomycetes</taxon>
        <taxon>Saprolegniales</taxon>
        <taxon>Verrucalvaceae</taxon>
        <taxon>Aphanomyces</taxon>
    </lineage>
</organism>
<keyword evidence="2 3" id="KW-0539">Nucleus</keyword>
<dbReference type="SMART" id="SM00666">
    <property type="entry name" value="PB1"/>
    <property type="match status" value="1"/>
</dbReference>
<feature type="region of interest" description="Disordered" evidence="4">
    <location>
        <begin position="664"/>
        <end position="696"/>
    </location>
</feature>
<feature type="compositionally biased region" description="Low complexity" evidence="4">
    <location>
        <begin position="149"/>
        <end position="162"/>
    </location>
</feature>
<dbReference type="GO" id="GO:0006355">
    <property type="term" value="P:regulation of DNA-templated transcription"/>
    <property type="evidence" value="ECO:0007669"/>
    <property type="project" value="InterPro"/>
</dbReference>
<feature type="compositionally biased region" description="Polar residues" evidence="4">
    <location>
        <begin position="530"/>
        <end position="549"/>
    </location>
</feature>
<dbReference type="Proteomes" id="UP000285430">
    <property type="component" value="Unassembled WGS sequence"/>
</dbReference>
<dbReference type="Gene3D" id="1.20.1160.11">
    <property type="entry name" value="Paired amphipathic helix"/>
    <property type="match status" value="1"/>
</dbReference>
<protein>
    <recommendedName>
        <fullName evidence="5">PB1 domain-containing protein</fullName>
    </recommendedName>
</protein>
<dbReference type="CDD" id="cd05992">
    <property type="entry name" value="PB1"/>
    <property type="match status" value="1"/>
</dbReference>
<reference evidence="8 9" key="1">
    <citation type="submission" date="2018-08" db="EMBL/GenBank/DDBJ databases">
        <title>Aphanomyces genome sequencing and annotation.</title>
        <authorList>
            <person name="Minardi D."/>
            <person name="Oidtmann B."/>
            <person name="Van Der Giezen M."/>
            <person name="Studholme D.J."/>
        </authorList>
    </citation>
    <scope>NUCLEOTIDE SEQUENCE [LARGE SCALE GENOMIC DNA]</scope>
    <source>
        <strain evidence="7 8">Da</strain>
        <strain evidence="6 9">Sv</strain>
    </source>
</reference>
<sequence>MPSNNQTSHHPQHFHTLHHEDLEAGHRHPTTSQEASKAVQDYLDLVRVEIGDQDELYRQFMDGLQSFLYVLQSTFENGWSLGLRLNGRVEVPEKYRRMLEIFQGRPSLVAGFNIFLPDMYRNYDLAPPRTSSFGPFAKQPVATPPPAPTSTAAPTATARTSSKQPLIWSTSSLAPHCMTTTAEYVESLHSPKSRPSFSFGKPATQSSSTVVAESPFMDAAPQAPTKSSHEQKLFGQQGYIPPQLPPKGRPTQVAAVPRAMPAKLGDFGSFSLPLAATASTPSSSTGLNFFSSNTHKTGLSFSSTKPLPGFGKPAAVTTPSSHAFVRAATTTPAAVTPQAAPPSSDWLVSFNSPTPGKTTPELTSPCYELNVPGSAPSSSFGCHHPTKVHMPWTFTPATTAPAAVSSLATTDSFVRMVHQRFHANPAKLSTFQTLLSQLQRHYCTQSHLLMQLYATFGHQANDDLLGQVATFLQLSCSHHSNSQSKQTSNSWPTRCAHVMDGSDVVPLMAFNSTTTTLAQSPRGLFHRPSNDATQPSSPFSTHANQPSNTSDERVVKLGFQAHFHRIRVHATSFTLADLEALFHHKLALTPGSFTIKYKDNDGDYVHVDTVADFNEAMHLAETTKRFRFDALPVQPTTEAAVSSPEPSLVEDTCVSNQYDESVVGDEEVDVHEEPVDDASQGDWRHTPEPDTDSEQPAAVVVPDEELEVPTTEASALTAEHALKWAAQLAVVQEVIPTASGQDVVRKLEAAKGNLQVVVNQLVDM</sequence>
<dbReference type="Gene3D" id="3.10.20.90">
    <property type="entry name" value="Phosphatidylinositol 3-kinase Catalytic Subunit, Chain A, domain 1"/>
    <property type="match status" value="1"/>
</dbReference>
<evidence type="ECO:0000313" key="8">
    <source>
        <dbReference type="Proteomes" id="UP000285430"/>
    </source>
</evidence>
<accession>A0A3R6ZZT8</accession>
<dbReference type="PROSITE" id="PS51477">
    <property type="entry name" value="PAH"/>
    <property type="match status" value="1"/>
</dbReference>
<feature type="domain" description="PB1" evidence="5">
    <location>
        <begin position="552"/>
        <end position="633"/>
    </location>
</feature>
<evidence type="ECO:0000313" key="6">
    <source>
        <dbReference type="EMBL" id="RHY91586.1"/>
    </source>
</evidence>
<evidence type="ECO:0000313" key="7">
    <source>
        <dbReference type="EMBL" id="RHZ06412.1"/>
    </source>
</evidence>
<feature type="compositionally biased region" description="Polar residues" evidence="4">
    <location>
        <begin position="349"/>
        <end position="361"/>
    </location>
</feature>
<comment type="subcellular location">
    <subcellularLocation>
        <location evidence="1 3">Nucleus</location>
    </subcellularLocation>
</comment>
<proteinExistence type="predicted"/>
<feature type="region of interest" description="Disordered" evidence="4">
    <location>
        <begin position="333"/>
        <end position="361"/>
    </location>
</feature>
<dbReference type="GO" id="GO:0005634">
    <property type="term" value="C:nucleus"/>
    <property type="evidence" value="ECO:0007669"/>
    <property type="project" value="UniProtKB-SubCell"/>
</dbReference>
<gene>
    <name evidence="6" type="ORF">DYB35_010152</name>
    <name evidence="7" type="ORF">DYB37_010477</name>
</gene>